<evidence type="ECO:0000256" key="2">
    <source>
        <dbReference type="ARBA" id="ARBA00022487"/>
    </source>
</evidence>
<proteinExistence type="inferred from homology"/>
<reference evidence="5 6" key="1">
    <citation type="submission" date="2019-08" db="EMBL/GenBank/DDBJ databases">
        <authorList>
            <person name="Lei W."/>
        </authorList>
    </citation>
    <scope>NUCLEOTIDE SEQUENCE [LARGE SCALE GENOMIC DNA]</scope>
    <source>
        <strain evidence="5 6">CCUG 58627</strain>
    </source>
</reference>
<dbReference type="GO" id="GO:0052689">
    <property type="term" value="F:carboxylic ester hydrolase activity"/>
    <property type="evidence" value="ECO:0007669"/>
    <property type="project" value="UniProtKB-KW"/>
</dbReference>
<organism evidence="5 6">
    <name type="scientific">Corynebacterium canis</name>
    <dbReference type="NCBI Taxonomy" id="679663"/>
    <lineage>
        <taxon>Bacteria</taxon>
        <taxon>Bacillati</taxon>
        <taxon>Actinomycetota</taxon>
        <taxon>Actinomycetes</taxon>
        <taxon>Mycobacteriales</taxon>
        <taxon>Corynebacteriaceae</taxon>
        <taxon>Corynebacterium</taxon>
    </lineage>
</organism>
<keyword evidence="6" id="KW-1185">Reference proteome</keyword>
<dbReference type="Proteomes" id="UP000320791">
    <property type="component" value="Unassembled WGS sequence"/>
</dbReference>
<dbReference type="Gene3D" id="3.40.50.1820">
    <property type="entry name" value="alpha/beta hydrolase"/>
    <property type="match status" value="1"/>
</dbReference>
<keyword evidence="3" id="KW-0378">Hydrolase</keyword>
<accession>A0A5C5UJN1</accession>
<gene>
    <name evidence="5" type="ORF">FRX94_06245</name>
</gene>
<protein>
    <submittedName>
        <fullName evidence="5">Cutinase family protein</fullName>
    </submittedName>
</protein>
<evidence type="ECO:0000256" key="4">
    <source>
        <dbReference type="ARBA" id="ARBA00023157"/>
    </source>
</evidence>
<dbReference type="EMBL" id="VOHM01000011">
    <property type="protein sequence ID" value="TWT25565.1"/>
    <property type="molecule type" value="Genomic_DNA"/>
</dbReference>
<dbReference type="OrthoDB" id="4457739at2"/>
<dbReference type="InterPro" id="IPR029058">
    <property type="entry name" value="AB_hydrolase_fold"/>
</dbReference>
<evidence type="ECO:0000256" key="1">
    <source>
        <dbReference type="ARBA" id="ARBA00007534"/>
    </source>
</evidence>
<dbReference type="Pfam" id="PF01083">
    <property type="entry name" value="Cutinase"/>
    <property type="match status" value="1"/>
</dbReference>
<dbReference type="RefSeq" id="WP_146324276.1">
    <property type="nucleotide sequence ID" value="NZ_BAABLR010000072.1"/>
</dbReference>
<keyword evidence="2" id="KW-0719">Serine esterase</keyword>
<dbReference type="SUPFAM" id="SSF53474">
    <property type="entry name" value="alpha/beta-Hydrolases"/>
    <property type="match status" value="1"/>
</dbReference>
<sequence length="310" mass="33930">MKKNNKQVIGGWYKNQLGVCQNTMKKIAATLMAMSTMVLGCAYNAPPVQADEQQQCPRIEIVAARGTSEIGIGPQQYGSAASNGFEGKVLSRLLHFIEQRYGPEIFDGVAITGIDDTVYRAEPIVPDTVGEPGPPNARKEAAWELIQKYGPIRTIVEPIARFMRSAFDGAAAVPAAMEMKAQDTGCRAQTIVLGYSQGAIVLQPYELQLAREGRLVGTLMIGDPQLKTGQVNFGQPEHNGGLFAGSSSEPQQLVPRFEYCKRNDFICDTSLDVADGLDVHQSYFDPQMMRDADEEAVAELLAQWVREGKR</sequence>
<comment type="caution">
    <text evidence="5">The sequence shown here is derived from an EMBL/GenBank/DDBJ whole genome shotgun (WGS) entry which is preliminary data.</text>
</comment>
<dbReference type="PANTHER" id="PTHR33630">
    <property type="entry name" value="CUTINASE RV1984C-RELATED-RELATED"/>
    <property type="match status" value="1"/>
</dbReference>
<dbReference type="InterPro" id="IPR000675">
    <property type="entry name" value="Cutinase/axe"/>
</dbReference>
<evidence type="ECO:0000256" key="3">
    <source>
        <dbReference type="ARBA" id="ARBA00022801"/>
    </source>
</evidence>
<dbReference type="SMART" id="SM01110">
    <property type="entry name" value="Cutinase"/>
    <property type="match status" value="1"/>
</dbReference>
<keyword evidence="4" id="KW-1015">Disulfide bond</keyword>
<comment type="similarity">
    <text evidence="1">Belongs to the cutinase family.</text>
</comment>
<name>A0A5C5UJN1_9CORY</name>
<dbReference type="AlphaFoldDB" id="A0A5C5UJN1"/>
<evidence type="ECO:0000313" key="6">
    <source>
        <dbReference type="Proteomes" id="UP000320791"/>
    </source>
</evidence>
<dbReference type="PANTHER" id="PTHR33630:SF9">
    <property type="entry name" value="CUTINASE 4"/>
    <property type="match status" value="1"/>
</dbReference>
<evidence type="ECO:0000313" key="5">
    <source>
        <dbReference type="EMBL" id="TWT25565.1"/>
    </source>
</evidence>